<feature type="transmembrane region" description="Helical" evidence="1">
    <location>
        <begin position="12"/>
        <end position="39"/>
    </location>
</feature>
<reference evidence="4 5" key="1">
    <citation type="submission" date="2018-08" db="EMBL/GenBank/DDBJ databases">
        <title>Recombination of ecologically and evolutionarily significant loci maintains genetic cohesion in the Pseudomonas syringae species complex.</title>
        <authorList>
            <person name="Dillon M."/>
            <person name="Thakur S."/>
            <person name="Almeida R.N.D."/>
            <person name="Weir B.S."/>
            <person name="Guttman D.S."/>
        </authorList>
    </citation>
    <scope>NUCLEOTIDE SEQUENCE [LARGE SCALE GENOMIC DNA]</scope>
    <source>
        <strain evidence="3 5">ICMP 13052</strain>
        <strain evidence="2 4">ICMP 4330</strain>
    </source>
</reference>
<comment type="caution">
    <text evidence="2">The sequence shown here is derived from an EMBL/GenBank/DDBJ whole genome shotgun (WGS) entry which is preliminary data.</text>
</comment>
<dbReference type="Proteomes" id="UP000269044">
    <property type="component" value="Unassembled WGS sequence"/>
</dbReference>
<evidence type="ECO:0000313" key="2">
    <source>
        <dbReference type="EMBL" id="RMP11016.1"/>
    </source>
</evidence>
<dbReference type="AlphaFoldDB" id="A0A3M4C2F6"/>
<evidence type="ECO:0008006" key="6">
    <source>
        <dbReference type="Google" id="ProtNLM"/>
    </source>
</evidence>
<keyword evidence="1" id="KW-1133">Transmembrane helix</keyword>
<dbReference type="EMBL" id="RBQG01000214">
    <property type="protein sequence ID" value="RMP11016.1"/>
    <property type="molecule type" value="Genomic_DNA"/>
</dbReference>
<dbReference type="Pfam" id="PF16872">
    <property type="entry name" value="putAbiC"/>
    <property type="match status" value="1"/>
</dbReference>
<dbReference type="Proteomes" id="UP000267908">
    <property type="component" value="Unassembled WGS sequence"/>
</dbReference>
<gene>
    <name evidence="3" type="ORF">ALQ08_00528</name>
    <name evidence="2" type="ORF">ALQ28_00405</name>
</gene>
<organism evidence="2 4">
    <name type="scientific">Pseudomonas syringae pv. delphinii</name>
    <dbReference type="NCBI Taxonomy" id="192088"/>
    <lineage>
        <taxon>Bacteria</taxon>
        <taxon>Pseudomonadati</taxon>
        <taxon>Pseudomonadota</taxon>
        <taxon>Gammaproteobacteria</taxon>
        <taxon>Pseudomonadales</taxon>
        <taxon>Pseudomonadaceae</taxon>
        <taxon>Pseudomonas</taxon>
    </lineage>
</organism>
<evidence type="ECO:0000313" key="3">
    <source>
        <dbReference type="EMBL" id="RMQ29300.1"/>
    </source>
</evidence>
<keyword evidence="1" id="KW-0812">Transmembrane</keyword>
<evidence type="ECO:0000256" key="1">
    <source>
        <dbReference type="SAM" id="Phobius"/>
    </source>
</evidence>
<accession>A0A3M4C2F6</accession>
<evidence type="ECO:0000313" key="4">
    <source>
        <dbReference type="Proteomes" id="UP000267908"/>
    </source>
</evidence>
<keyword evidence="1" id="KW-0472">Membrane</keyword>
<evidence type="ECO:0000313" key="5">
    <source>
        <dbReference type="Proteomes" id="UP000269044"/>
    </source>
</evidence>
<dbReference type="RefSeq" id="WP_024677652.1">
    <property type="nucleotide sequence ID" value="NZ_LJQH01000293.1"/>
</dbReference>
<protein>
    <recommendedName>
        <fullName evidence="6">Phage abortive infection protein</fullName>
    </recommendedName>
</protein>
<dbReference type="EMBL" id="RBRA01000019">
    <property type="protein sequence ID" value="RMQ29300.1"/>
    <property type="molecule type" value="Genomic_DNA"/>
</dbReference>
<name>A0A3M4C2F6_9PSED</name>
<dbReference type="InterPro" id="IPR031709">
    <property type="entry name" value="PutAbiC"/>
</dbReference>
<feature type="transmembrane region" description="Helical" evidence="1">
    <location>
        <begin position="63"/>
        <end position="84"/>
    </location>
</feature>
<sequence length="329" mass="38156">MPTKKNEDQIDVLIPIVIGVGAAMASILIISVVILHFWVGWDLPFIAVSNHESAAYWGQIGDFVGGLLNPVLSFVALMAVLYSVRMQRKELQLARGDARENYRVQIQQRQNFERQNFEAVFFRLLEIHARLVNELRFSRSLGYDDQTEVFQGRDAFENIGTRLKTNACTTDECVAHVIQAASSFERFHSRICAHYFRNFYQILKHVESFGIDPLKMNRKYSFLFVRQLLQQYKAQRIYANILRAQLDTNELRVLFLNCLTANGAGLKYYVERYSMLKHFDQLTFGLVPDTRYCFFDGLAFADGEEIRPEMLREHYEFVQKNSEVSPSDS</sequence>
<proteinExistence type="predicted"/>